<protein>
    <submittedName>
        <fullName evidence="1">Uncharacterized protein</fullName>
    </submittedName>
</protein>
<dbReference type="InterPro" id="IPR032675">
    <property type="entry name" value="LRR_dom_sf"/>
</dbReference>
<sequence>MSQKYPVDSVPPFLRLSPEILRLAFGYFCPHCRGDYKQAFRDWDSSSRDNIFTLHSLCLVARYFRVIAQEILHHVFDVTWCRTLHSSPWERFLRTIASRPDLARSVNAVVLRPIVVKRLNYNNSRDVFHACAQLLGTTAPGIYPTRQTDQRQGPSSIEKAFFLGQPMPDRIKAEECIPIIASELLTITVAILPRLTHLGFAPEELYDITYDEYPIPSLLWALDISPSTLDALGVTTLPLKTLESDHGLPELMRRATSVKTLITSANSQFHNMKSLEELHISTYDHLSRTGMQRCISACTGNLSTFSYTASNPDSANVIESLTKMGLHNGLKSIKLDLRCWPTCGYISPISSFQLFSKVTTLVIPACPIYGSEYANLNPQSLVDILPPNVESLTIVEHETPTPPGLLHQDLQRLASVKTTRFRNLREIISDSIQLSDEDLAITSHSGQNAAAYGPTMAVAMAISLLGIIITTALGPEYKGSHFELAKVAGREMEAKVKSGDMGMDHARINKAEMEMCEDVASITVQCPKLMGVV</sequence>
<evidence type="ECO:0000313" key="1">
    <source>
        <dbReference type="EMBL" id="KAF4452207.1"/>
    </source>
</evidence>
<dbReference type="EMBL" id="JAADJG010000195">
    <property type="protein sequence ID" value="KAF4452207.1"/>
    <property type="molecule type" value="Genomic_DNA"/>
</dbReference>
<evidence type="ECO:0000313" key="2">
    <source>
        <dbReference type="Proteomes" id="UP000605986"/>
    </source>
</evidence>
<reference evidence="1" key="1">
    <citation type="submission" date="2020-01" db="EMBL/GenBank/DDBJ databases">
        <title>Identification and distribution of gene clusters putatively required for synthesis of sphingolipid metabolism inhibitors in phylogenetically diverse species of the filamentous fungus Fusarium.</title>
        <authorList>
            <person name="Kim H.-S."/>
            <person name="Busman M."/>
            <person name="Brown D.W."/>
            <person name="Divon H."/>
            <person name="Uhlig S."/>
            <person name="Proctor R.H."/>
        </authorList>
    </citation>
    <scope>NUCLEOTIDE SEQUENCE</scope>
    <source>
        <strain evidence="1">NRRL 53441</strain>
    </source>
</reference>
<keyword evidence="2" id="KW-1185">Reference proteome</keyword>
<proteinExistence type="predicted"/>
<name>A0A8H4P8W1_9HYPO</name>
<comment type="caution">
    <text evidence="1">The sequence shown here is derived from an EMBL/GenBank/DDBJ whole genome shotgun (WGS) entry which is preliminary data.</text>
</comment>
<accession>A0A8H4P8W1</accession>
<dbReference type="Gene3D" id="3.80.10.10">
    <property type="entry name" value="Ribonuclease Inhibitor"/>
    <property type="match status" value="1"/>
</dbReference>
<dbReference type="Proteomes" id="UP000605986">
    <property type="component" value="Unassembled WGS sequence"/>
</dbReference>
<dbReference type="AlphaFoldDB" id="A0A8H4P8W1"/>
<dbReference type="OrthoDB" id="2520703at2759"/>
<gene>
    <name evidence="1" type="ORF">F53441_4947</name>
</gene>
<organism evidence="1 2">
    <name type="scientific">Fusarium austroafricanum</name>
    <dbReference type="NCBI Taxonomy" id="2364996"/>
    <lineage>
        <taxon>Eukaryota</taxon>
        <taxon>Fungi</taxon>
        <taxon>Dikarya</taxon>
        <taxon>Ascomycota</taxon>
        <taxon>Pezizomycotina</taxon>
        <taxon>Sordariomycetes</taxon>
        <taxon>Hypocreomycetidae</taxon>
        <taxon>Hypocreales</taxon>
        <taxon>Nectriaceae</taxon>
        <taxon>Fusarium</taxon>
        <taxon>Fusarium concolor species complex</taxon>
    </lineage>
</organism>